<name>A0A8S1J4K7_9CHLO</name>
<keyword evidence="2" id="KW-1185">Reference proteome</keyword>
<protein>
    <submittedName>
        <fullName evidence="1">Uncharacterized protein</fullName>
    </submittedName>
</protein>
<evidence type="ECO:0000313" key="1">
    <source>
        <dbReference type="EMBL" id="CAD7701122.1"/>
    </source>
</evidence>
<dbReference type="Proteomes" id="UP000708148">
    <property type="component" value="Unassembled WGS sequence"/>
</dbReference>
<proteinExistence type="predicted"/>
<sequence>MEETCRCSNREDVLPHCHAALLRLMSSVPKWKALRSAVRDVTGSVPRRMASAYGCRMLAAVLEGLGSLQELVESALGSVGHGLNGCATPTMRLDAVKMWMEAFDMYFNLSAQLLVPSTRLNLDTCHYHPQYRLWLRFVLIPLAKREHMKAGGDRVPVFLFKYVHSVPS</sequence>
<reference evidence="1" key="1">
    <citation type="submission" date="2020-12" db="EMBL/GenBank/DDBJ databases">
        <authorList>
            <person name="Iha C."/>
        </authorList>
    </citation>
    <scope>NUCLEOTIDE SEQUENCE</scope>
</reference>
<evidence type="ECO:0000313" key="2">
    <source>
        <dbReference type="Proteomes" id="UP000708148"/>
    </source>
</evidence>
<dbReference type="AlphaFoldDB" id="A0A8S1J4K7"/>
<organism evidence="1 2">
    <name type="scientific">Ostreobium quekettii</name>
    <dbReference type="NCBI Taxonomy" id="121088"/>
    <lineage>
        <taxon>Eukaryota</taxon>
        <taxon>Viridiplantae</taxon>
        <taxon>Chlorophyta</taxon>
        <taxon>core chlorophytes</taxon>
        <taxon>Ulvophyceae</taxon>
        <taxon>TCBD clade</taxon>
        <taxon>Bryopsidales</taxon>
        <taxon>Ostreobineae</taxon>
        <taxon>Ostreobiaceae</taxon>
        <taxon>Ostreobium</taxon>
    </lineage>
</organism>
<gene>
    <name evidence="1" type="ORF">OSTQU699_LOCUS6481</name>
</gene>
<accession>A0A8S1J4K7</accession>
<comment type="caution">
    <text evidence="1">The sequence shown here is derived from an EMBL/GenBank/DDBJ whole genome shotgun (WGS) entry which is preliminary data.</text>
</comment>
<dbReference type="EMBL" id="CAJHUC010001440">
    <property type="protein sequence ID" value="CAD7701122.1"/>
    <property type="molecule type" value="Genomic_DNA"/>
</dbReference>